<evidence type="ECO:0000256" key="1">
    <source>
        <dbReference type="SAM" id="SignalP"/>
    </source>
</evidence>
<evidence type="ECO:0008006" key="4">
    <source>
        <dbReference type="Google" id="ProtNLM"/>
    </source>
</evidence>
<proteinExistence type="predicted"/>
<dbReference type="Proteomes" id="UP000290218">
    <property type="component" value="Unassembled WGS sequence"/>
</dbReference>
<dbReference type="RefSeq" id="WP_129048039.1">
    <property type="nucleotide sequence ID" value="NZ_SDHX01000001.1"/>
</dbReference>
<protein>
    <recommendedName>
        <fullName evidence="4">DUF2330 domain-containing protein</fullName>
    </recommendedName>
</protein>
<sequence length="183" mass="19701">MKTLCLLLIALVGWVARAETTKLTISVSDPSGRQLVANVVFDGDRVLEFGPEISNAPLAIFDLSAPAWTDTATGKRITLAEARAWAGNTKAGAESSLARVTDPDQRAFVQSLLTPDFVVSKSGDGVTLKSRFLNYIASAPLTLNGDLKKRLLVYDTLNAYRKAMAPRQLPPLHPARSLPLAGR</sequence>
<name>A0A4Q1CC30_9BACT</name>
<organism evidence="2 3">
    <name type="scientific">Oleiharenicola lentus</name>
    <dbReference type="NCBI Taxonomy" id="2508720"/>
    <lineage>
        <taxon>Bacteria</taxon>
        <taxon>Pseudomonadati</taxon>
        <taxon>Verrucomicrobiota</taxon>
        <taxon>Opitutia</taxon>
        <taxon>Opitutales</taxon>
        <taxon>Opitutaceae</taxon>
        <taxon>Oleiharenicola</taxon>
    </lineage>
</organism>
<evidence type="ECO:0000313" key="3">
    <source>
        <dbReference type="Proteomes" id="UP000290218"/>
    </source>
</evidence>
<feature type="signal peptide" evidence="1">
    <location>
        <begin position="1"/>
        <end position="18"/>
    </location>
</feature>
<dbReference type="AlphaFoldDB" id="A0A4Q1CC30"/>
<evidence type="ECO:0000313" key="2">
    <source>
        <dbReference type="EMBL" id="RXK56673.1"/>
    </source>
</evidence>
<comment type="caution">
    <text evidence="2">The sequence shown here is derived from an EMBL/GenBank/DDBJ whole genome shotgun (WGS) entry which is preliminary data.</text>
</comment>
<keyword evidence="1" id="KW-0732">Signal</keyword>
<feature type="chain" id="PRO_5020337711" description="DUF2330 domain-containing protein" evidence="1">
    <location>
        <begin position="19"/>
        <end position="183"/>
    </location>
</feature>
<reference evidence="2 3" key="1">
    <citation type="submission" date="2019-01" db="EMBL/GenBank/DDBJ databases">
        <title>Lacunisphaera sp. strain TWA-58.</title>
        <authorList>
            <person name="Chen W.-M."/>
        </authorList>
    </citation>
    <scope>NUCLEOTIDE SEQUENCE [LARGE SCALE GENOMIC DNA]</scope>
    <source>
        <strain evidence="2 3">TWA-58</strain>
    </source>
</reference>
<accession>A0A4Q1CC30</accession>
<keyword evidence="3" id="KW-1185">Reference proteome</keyword>
<dbReference type="EMBL" id="SDHX01000001">
    <property type="protein sequence ID" value="RXK56673.1"/>
    <property type="molecule type" value="Genomic_DNA"/>
</dbReference>
<gene>
    <name evidence="2" type="ORF">ESB00_12625</name>
</gene>